<dbReference type="GO" id="GO:0004301">
    <property type="term" value="F:epoxide hydrolase activity"/>
    <property type="evidence" value="ECO:0007669"/>
    <property type="project" value="UniProtKB-EC"/>
</dbReference>
<dbReference type="Gene3D" id="3.40.50.1820">
    <property type="entry name" value="alpha/beta hydrolase"/>
    <property type="match status" value="1"/>
</dbReference>
<dbReference type="Proteomes" id="UP000593575">
    <property type="component" value="Unassembled WGS sequence"/>
</dbReference>
<feature type="domain" description="AB hydrolase-1" evidence="8">
    <location>
        <begin position="25"/>
        <end position="286"/>
    </location>
</feature>
<dbReference type="PANTHER" id="PTHR43329">
    <property type="entry name" value="EPOXIDE HYDROLASE"/>
    <property type="match status" value="1"/>
</dbReference>
<dbReference type="AlphaFoldDB" id="A0A7J9JG11"/>
<comment type="similarity">
    <text evidence="4">Belongs to the AB hydrolase superfamily. Epoxide hydrolase family.</text>
</comment>
<name>A0A7J9JG11_9ROSI</name>
<evidence type="ECO:0000256" key="4">
    <source>
        <dbReference type="ARBA" id="ARBA00038334"/>
    </source>
</evidence>
<dbReference type="Pfam" id="PF00561">
    <property type="entry name" value="Abhydrolase_1"/>
    <property type="match status" value="1"/>
</dbReference>
<comment type="catalytic activity">
    <reaction evidence="5">
        <text>an epoxide + H2O = an ethanediol</text>
        <dbReference type="Rhea" id="RHEA:19037"/>
        <dbReference type="ChEBI" id="CHEBI:15377"/>
        <dbReference type="ChEBI" id="CHEBI:32955"/>
        <dbReference type="ChEBI" id="CHEBI:140594"/>
        <dbReference type="EC" id="3.3.2.10"/>
    </reaction>
    <physiologicalReaction direction="left-to-right" evidence="5">
        <dbReference type="Rhea" id="RHEA:19038"/>
    </physiologicalReaction>
</comment>
<evidence type="ECO:0000256" key="7">
    <source>
        <dbReference type="ARBA" id="ARBA00093212"/>
    </source>
</evidence>
<comment type="catalytic activity">
    <reaction evidence="7">
        <text>(24S)-24,25-epoxycucurbitadienol + H2O = (24R)-24,25-dihydroxycucurbitadienol</text>
        <dbReference type="Rhea" id="RHEA:81855"/>
        <dbReference type="ChEBI" id="CHEBI:15377"/>
        <dbReference type="ChEBI" id="CHEBI:229949"/>
        <dbReference type="ChEBI" id="CHEBI:229950"/>
    </reaction>
    <physiologicalReaction direction="left-to-right" evidence="7">
        <dbReference type="Rhea" id="RHEA:81856"/>
    </physiologicalReaction>
</comment>
<comment type="function">
    <text evidence="6">Epoxide hydrolase involved in the biosynthesis of cucurbitacin and mogroside tetracyclic triterpene natural products (e.g. siamenoside I and mogrosides IV, V and VI). Cucurbitacins have cytotoxic properties and exhibit deterrent taste as a defense barrier against herbivores. Mogrosides are nonsugar highly oxygenated compounds used as high-intensity zero-calorie sweeteners; they also possess pharmacological properties such as regulating immunity, lowering blood sugar and lipid levels, protecting the liver, and acting as antioxidants and antitumor agents. Catalyzes the hydrolysis of aromatic epoxide-containing substrates, such as the conversion of 24,25-epoxycucurbitadienol to 24,25-dihydroxycucurbitadienol.</text>
</comment>
<reference evidence="9 10" key="1">
    <citation type="journal article" date="2019" name="Genome Biol. Evol.">
        <title>Insights into the evolution of the New World diploid cottons (Gossypium, subgenus Houzingenia) based on genome sequencing.</title>
        <authorList>
            <person name="Grover C.E."/>
            <person name="Arick M.A. 2nd"/>
            <person name="Thrash A."/>
            <person name="Conover J.L."/>
            <person name="Sanders W.S."/>
            <person name="Peterson D.G."/>
            <person name="Frelichowski J.E."/>
            <person name="Scheffler J.A."/>
            <person name="Scheffler B.E."/>
            <person name="Wendel J.F."/>
        </authorList>
    </citation>
    <scope>NUCLEOTIDE SEQUENCE [LARGE SCALE GENOMIC DNA]</scope>
    <source>
        <strain evidence="9">6</strain>
        <tissue evidence="9">Leaf</tissue>
    </source>
</reference>
<keyword evidence="3" id="KW-0378">Hydrolase</keyword>
<proteinExistence type="inferred from homology"/>
<protein>
    <recommendedName>
        <fullName evidence="2">soluble epoxide hydrolase</fullName>
        <ecNumber evidence="2">3.3.2.10</ecNumber>
    </recommendedName>
</protein>
<dbReference type="InterPro" id="IPR000073">
    <property type="entry name" value="AB_hydrolase_1"/>
</dbReference>
<comment type="caution">
    <text evidence="9">The sequence shown here is derived from an EMBL/GenBank/DDBJ whole genome shotgun (WGS) entry which is preliminary data.</text>
</comment>
<dbReference type="EMBL" id="JABFAE010000007">
    <property type="protein sequence ID" value="MBA0832415.1"/>
    <property type="molecule type" value="Genomic_DNA"/>
</dbReference>
<evidence type="ECO:0000259" key="8">
    <source>
        <dbReference type="Pfam" id="PF00561"/>
    </source>
</evidence>
<evidence type="ECO:0000256" key="6">
    <source>
        <dbReference type="ARBA" id="ARBA00058358"/>
    </source>
</evidence>
<dbReference type="FunFam" id="3.40.50.1820:FF:000161">
    <property type="entry name" value="Epoxide hydrolase"/>
    <property type="match status" value="1"/>
</dbReference>
<organism evidence="9 10">
    <name type="scientific">Gossypium armourianum</name>
    <dbReference type="NCBI Taxonomy" id="34283"/>
    <lineage>
        <taxon>Eukaryota</taxon>
        <taxon>Viridiplantae</taxon>
        <taxon>Streptophyta</taxon>
        <taxon>Embryophyta</taxon>
        <taxon>Tracheophyta</taxon>
        <taxon>Spermatophyta</taxon>
        <taxon>Magnoliopsida</taxon>
        <taxon>eudicotyledons</taxon>
        <taxon>Gunneridae</taxon>
        <taxon>Pentapetalae</taxon>
        <taxon>rosids</taxon>
        <taxon>malvids</taxon>
        <taxon>Malvales</taxon>
        <taxon>Malvaceae</taxon>
        <taxon>Malvoideae</taxon>
        <taxon>Gossypium</taxon>
    </lineage>
</organism>
<evidence type="ECO:0000256" key="3">
    <source>
        <dbReference type="ARBA" id="ARBA00022801"/>
    </source>
</evidence>
<dbReference type="InterPro" id="IPR029058">
    <property type="entry name" value="AB_hydrolase_fold"/>
</dbReference>
<comment type="pathway">
    <text evidence="1">Secondary metabolite biosynthesis; terpenoid biosynthesis.</text>
</comment>
<dbReference type="EC" id="3.3.2.10" evidence="2"/>
<evidence type="ECO:0000313" key="9">
    <source>
        <dbReference type="EMBL" id="MBA0832415.1"/>
    </source>
</evidence>
<evidence type="ECO:0000256" key="2">
    <source>
        <dbReference type="ARBA" id="ARBA00013006"/>
    </source>
</evidence>
<dbReference type="InterPro" id="IPR000639">
    <property type="entry name" value="Epox_hydrolase-like"/>
</dbReference>
<evidence type="ECO:0000256" key="5">
    <source>
        <dbReference type="ARBA" id="ARBA00051067"/>
    </source>
</evidence>
<accession>A0A7J9JG11</accession>
<dbReference type="SUPFAM" id="SSF53474">
    <property type="entry name" value="alpha/beta-Hydrolases"/>
    <property type="match status" value="1"/>
</dbReference>
<dbReference type="PRINTS" id="PR00412">
    <property type="entry name" value="EPOXHYDRLASE"/>
</dbReference>
<sequence length="307" mass="35197">MHEVSHQRVKTNGIWLHMAEQGTGPLVLLLHGFPEIWYSWRHQISFLATHGYHVVAPDLRGYGDSDSPVSPTSYTVMHLVGDIIGLLDHFGEQQAFIVGHDWGAVIGWHLALFRPERVKGLINLSVPYYSRNPNAKFAESLIRTYGDGFYISQFQAFSWGNLFDRNREEQKGHSPAPPGMEIIDYLRTLSRLPPWITEEELQVYADKFQESGFTGALNYYRAMDLNWELTAPWQGSKITVPVKFMVGKNDLGFEVSGVRQYVEGNIFRSLVPNLEIVILDGHHFLQQEKHQEVSEEILLFLRKFPAE</sequence>
<dbReference type="PRINTS" id="PR00111">
    <property type="entry name" value="ABHYDROLASE"/>
</dbReference>
<evidence type="ECO:0000256" key="1">
    <source>
        <dbReference type="ARBA" id="ARBA00004721"/>
    </source>
</evidence>
<gene>
    <name evidence="9" type="ORF">Goarm_016805</name>
</gene>
<evidence type="ECO:0000313" key="10">
    <source>
        <dbReference type="Proteomes" id="UP000593575"/>
    </source>
</evidence>
<keyword evidence="10" id="KW-1185">Reference proteome</keyword>